<dbReference type="InterPro" id="IPR019734">
    <property type="entry name" value="TPR_rpt"/>
</dbReference>
<dbReference type="Gene3D" id="1.25.40.10">
    <property type="entry name" value="Tetratricopeptide repeat domain"/>
    <property type="match status" value="1"/>
</dbReference>
<dbReference type="AlphaFoldDB" id="A0A031WE47"/>
<feature type="repeat" description="TPR" evidence="1">
    <location>
        <begin position="233"/>
        <end position="266"/>
    </location>
</feature>
<dbReference type="EMBL" id="LK932517">
    <property type="protein sequence ID" value="CDS88001.1"/>
    <property type="molecule type" value="Genomic_DNA"/>
</dbReference>
<proteinExistence type="predicted"/>
<dbReference type="Pfam" id="PF05223">
    <property type="entry name" value="MecA_N"/>
    <property type="match status" value="1"/>
</dbReference>
<evidence type="ECO:0000313" key="4">
    <source>
        <dbReference type="EMBL" id="CDS88147.1"/>
    </source>
</evidence>
<organism evidence="5">
    <name type="scientific">Clostridioides difficile</name>
    <name type="common">Peptoclostridium difficile</name>
    <dbReference type="NCBI Taxonomy" id="1496"/>
    <lineage>
        <taxon>Bacteria</taxon>
        <taxon>Bacillati</taxon>
        <taxon>Bacillota</taxon>
        <taxon>Clostridia</taxon>
        <taxon>Peptostreptococcales</taxon>
        <taxon>Peptostreptococcaceae</taxon>
        <taxon>Clostridioides</taxon>
    </lineage>
</organism>
<accession>A0A031WE47</accession>
<evidence type="ECO:0000256" key="1">
    <source>
        <dbReference type="PROSITE-ProRule" id="PRU00339"/>
    </source>
</evidence>
<dbReference type="RefSeq" id="WP_011861415.1">
    <property type="nucleotide sequence ID" value="NZ_BAABSG010000001.1"/>
</dbReference>
<keyword evidence="1" id="KW-0802">TPR repeat</keyword>
<reference evidence="6 7" key="2">
    <citation type="submission" date="2019-02" db="EMBL/GenBank/DDBJ databases">
        <authorList>
            <consortium name="Pathogen Informatics"/>
        </authorList>
    </citation>
    <scope>NUCLEOTIDE SEQUENCE [LARGE SCALE GENOMIC DNA]</scope>
    <source>
        <strain evidence="7">clo34</strain>
        <strain evidence="6">Clo34</strain>
    </source>
</reference>
<dbReference type="GeneID" id="66354382"/>
<dbReference type="PROSITE" id="PS51257">
    <property type="entry name" value="PROKAR_LIPOPROTEIN"/>
    <property type="match status" value="1"/>
</dbReference>
<dbReference type="InterPro" id="IPR007887">
    <property type="entry name" value="MecA_N"/>
</dbReference>
<dbReference type="EMBL" id="LK932994">
    <property type="protein sequence ID" value="CDT17523.1"/>
    <property type="molecule type" value="Genomic_DNA"/>
</dbReference>
<sequence length="281" mass="32853">MNIIKSITLLLTLLIVILMTGCSPRESASEVAKKYIDKMNSGDYETAYSLLSKDSKKKISIENLEEFQNILVSTKRIISYKIGKEKIIKKYKHDGKEYKNVVKLEETFNIKNLLYKKDDSLKVNRYFVVENNKYKLLLYESFKKEFGINSMDLAQLKLNDFGLKYFKEVDLILKKAIAINPTDSKLYYAQACNYMNFDGFPGYSDTTYNALDSINKSLKYLDKNDSDYKKNASNIYNLKGVILMFHKRFDEAQQYLNKALYFNKDNEDPKYNLNTIKKHLN</sequence>
<dbReference type="InterPro" id="IPR011990">
    <property type="entry name" value="TPR-like_helical_dom_sf"/>
</dbReference>
<gene>
    <name evidence="5" type="ORF">BN1095_330423</name>
    <name evidence="3" type="ORF">BN1096_630142</name>
    <name evidence="4" type="ORF">BN1097_640006</name>
    <name evidence="6" type="ORF">SAMEA1402399_01117</name>
</gene>
<dbReference type="Proteomes" id="UP000411588">
    <property type="component" value="Unassembled WGS sequence"/>
</dbReference>
<evidence type="ECO:0000313" key="7">
    <source>
        <dbReference type="Proteomes" id="UP000411588"/>
    </source>
</evidence>
<dbReference type="PROSITE" id="PS50005">
    <property type="entry name" value="TPR"/>
    <property type="match status" value="1"/>
</dbReference>
<evidence type="ECO:0000313" key="5">
    <source>
        <dbReference type="EMBL" id="CDT17523.1"/>
    </source>
</evidence>
<evidence type="ECO:0000313" key="6">
    <source>
        <dbReference type="EMBL" id="VFD30581.1"/>
    </source>
</evidence>
<keyword evidence="5" id="KW-0449">Lipoprotein</keyword>
<dbReference type="EMBL" id="LK932403">
    <property type="protein sequence ID" value="CDS88147.1"/>
    <property type="molecule type" value="Genomic_DNA"/>
</dbReference>
<feature type="domain" description="NTF2-like N-terminal transpeptidase" evidence="2">
    <location>
        <begin position="28"/>
        <end position="92"/>
    </location>
</feature>
<dbReference type="SUPFAM" id="SSF48452">
    <property type="entry name" value="TPR-like"/>
    <property type="match status" value="1"/>
</dbReference>
<protein>
    <submittedName>
        <fullName evidence="5 6">Lipoprotein</fullName>
    </submittedName>
</protein>
<name>A0A031WE47_CLODI</name>
<dbReference type="KEGG" id="pdf:CD630DERM_19920"/>
<reference evidence="5" key="1">
    <citation type="submission" date="2014-07" db="EMBL/GenBank/DDBJ databases">
        <authorList>
            <person name="Monot Marc"/>
        </authorList>
    </citation>
    <scope>NUCLEOTIDE SEQUENCE</scope>
    <source>
        <strain evidence="5">7032989</strain>
        <strain evidence="4">7032994</strain>
    </source>
</reference>
<dbReference type="EMBL" id="CAADAN010000003">
    <property type="protein sequence ID" value="VFD30581.1"/>
    <property type="molecule type" value="Genomic_DNA"/>
</dbReference>
<dbReference type="GO" id="GO:0046677">
    <property type="term" value="P:response to antibiotic"/>
    <property type="evidence" value="ECO:0007669"/>
    <property type="project" value="InterPro"/>
</dbReference>
<evidence type="ECO:0000313" key="3">
    <source>
        <dbReference type="EMBL" id="CDS88001.1"/>
    </source>
</evidence>
<dbReference type="Gene3D" id="3.10.450.590">
    <property type="match status" value="1"/>
</dbReference>
<evidence type="ECO:0000259" key="2">
    <source>
        <dbReference type="Pfam" id="PF05223"/>
    </source>
</evidence>